<protein>
    <recommendedName>
        <fullName evidence="3">DUF4283 domain-containing protein</fullName>
    </recommendedName>
</protein>
<dbReference type="AlphaFoldDB" id="B9RRS0"/>
<reference evidence="2" key="1">
    <citation type="journal article" date="2010" name="Nat. Biotechnol.">
        <title>Draft genome sequence of the oilseed species Ricinus communis.</title>
        <authorList>
            <person name="Chan A.P."/>
            <person name="Crabtree J."/>
            <person name="Zhao Q."/>
            <person name="Lorenzi H."/>
            <person name="Orvis J."/>
            <person name="Puiu D."/>
            <person name="Melake-Berhan A."/>
            <person name="Jones K.M."/>
            <person name="Redman J."/>
            <person name="Chen G."/>
            <person name="Cahoon E.B."/>
            <person name="Gedil M."/>
            <person name="Stanke M."/>
            <person name="Haas B.J."/>
            <person name="Wortman J.R."/>
            <person name="Fraser-Liggett C.M."/>
            <person name="Ravel J."/>
            <person name="Rabinowicz P.D."/>
        </authorList>
    </citation>
    <scope>NUCLEOTIDE SEQUENCE [LARGE SCALE GENOMIC DNA]</scope>
    <source>
        <strain evidence="2">cv. Hale</strain>
    </source>
</reference>
<gene>
    <name evidence="1" type="ORF">RCOM_0797390</name>
</gene>
<name>B9RRS0_RICCO</name>
<evidence type="ECO:0000313" key="2">
    <source>
        <dbReference type="Proteomes" id="UP000008311"/>
    </source>
</evidence>
<accession>B9RRS0</accession>
<dbReference type="InParanoid" id="B9RRS0"/>
<evidence type="ECO:0008006" key="3">
    <source>
        <dbReference type="Google" id="ProtNLM"/>
    </source>
</evidence>
<sequence length="104" mass="12195">MDMEDNAPKTYKEILIVNPDEMYFDTSFDIEFKEGDITVHLEPSGPTVMLSDEFRNRIKQPWENSVVVKLWGRPLGYKMLCNRIMTIWKLRGHYKVIDLDNGLG</sequence>
<organism evidence="1 2">
    <name type="scientific">Ricinus communis</name>
    <name type="common">Castor bean</name>
    <dbReference type="NCBI Taxonomy" id="3988"/>
    <lineage>
        <taxon>Eukaryota</taxon>
        <taxon>Viridiplantae</taxon>
        <taxon>Streptophyta</taxon>
        <taxon>Embryophyta</taxon>
        <taxon>Tracheophyta</taxon>
        <taxon>Spermatophyta</taxon>
        <taxon>Magnoliopsida</taxon>
        <taxon>eudicotyledons</taxon>
        <taxon>Gunneridae</taxon>
        <taxon>Pentapetalae</taxon>
        <taxon>rosids</taxon>
        <taxon>fabids</taxon>
        <taxon>Malpighiales</taxon>
        <taxon>Euphorbiaceae</taxon>
        <taxon>Acalyphoideae</taxon>
        <taxon>Acalypheae</taxon>
        <taxon>Ricinus</taxon>
    </lineage>
</organism>
<evidence type="ECO:0000313" key="1">
    <source>
        <dbReference type="EMBL" id="EEF45780.1"/>
    </source>
</evidence>
<keyword evidence="2" id="KW-1185">Reference proteome</keyword>
<proteinExistence type="predicted"/>
<dbReference type="EMBL" id="EQ973807">
    <property type="protein sequence ID" value="EEF45780.1"/>
    <property type="molecule type" value="Genomic_DNA"/>
</dbReference>
<dbReference type="Proteomes" id="UP000008311">
    <property type="component" value="Unassembled WGS sequence"/>
</dbReference>